<keyword evidence="5" id="KW-1185">Reference proteome</keyword>
<dbReference type="PANTHER" id="PTHR44196:SF2">
    <property type="entry name" value="SHORT-CHAIN DEHYDROGENASE-RELATED"/>
    <property type="match status" value="1"/>
</dbReference>
<dbReference type="PIRSF" id="PIRSF000126">
    <property type="entry name" value="11-beta-HSD1"/>
    <property type="match status" value="1"/>
</dbReference>
<evidence type="ECO:0000256" key="3">
    <source>
        <dbReference type="RuleBase" id="RU000363"/>
    </source>
</evidence>
<evidence type="ECO:0000256" key="2">
    <source>
        <dbReference type="ARBA" id="ARBA00023002"/>
    </source>
</evidence>
<dbReference type="PROSITE" id="PS00061">
    <property type="entry name" value="ADH_SHORT"/>
    <property type="match status" value="1"/>
</dbReference>
<evidence type="ECO:0000256" key="1">
    <source>
        <dbReference type="ARBA" id="ARBA00006484"/>
    </source>
</evidence>
<dbReference type="InterPro" id="IPR036291">
    <property type="entry name" value="NAD(P)-bd_dom_sf"/>
</dbReference>
<name>A0A255YV90_9FLAO</name>
<comment type="caution">
    <text evidence="4">The sequence shown here is derived from an EMBL/GenBank/DDBJ whole genome shotgun (WGS) entry which is preliminary data.</text>
</comment>
<sequence>MDPHKITCMKKYTLITGASSGIGLEMAKILAAEGNNLILVARSRDKLEQLKSELEPGHNIEVKIITKDLSVYEETLSVYDECNKCGYIVNVLINNAGFGLYGEFADTPLEDEIRMVSLNINAVLVLTKLFIKDMKERKEGKILNLASLLSFLPFPYYSVYSATKTFVLSFSETLAAELKGTGVAVLSLCPGPVDTNFSSPEMLATKAYSINKPADPQKVAQAGVNLLRKGKGKKIVGFNNWFISNLPRITPDFIMMKIKKNLAKPNLV</sequence>
<dbReference type="OrthoDB" id="9808814at2"/>
<dbReference type="PANTHER" id="PTHR44196">
    <property type="entry name" value="DEHYDROGENASE/REDUCTASE SDR FAMILY MEMBER 7B"/>
    <property type="match status" value="1"/>
</dbReference>
<dbReference type="Gene3D" id="3.40.50.720">
    <property type="entry name" value="NAD(P)-binding Rossmann-like Domain"/>
    <property type="match status" value="1"/>
</dbReference>
<comment type="similarity">
    <text evidence="1 3">Belongs to the short-chain dehydrogenases/reductases (SDR) family.</text>
</comment>
<dbReference type="CDD" id="cd05233">
    <property type="entry name" value="SDR_c"/>
    <property type="match status" value="1"/>
</dbReference>
<dbReference type="SUPFAM" id="SSF51735">
    <property type="entry name" value="NAD(P)-binding Rossmann-fold domains"/>
    <property type="match status" value="1"/>
</dbReference>
<proteinExistence type="inferred from homology"/>
<evidence type="ECO:0000313" key="4">
    <source>
        <dbReference type="EMBL" id="OYQ33133.1"/>
    </source>
</evidence>
<dbReference type="InterPro" id="IPR002347">
    <property type="entry name" value="SDR_fam"/>
</dbReference>
<organism evidence="4 5">
    <name type="scientific">Flavobacterium cyanobacteriorum</name>
    <dbReference type="NCBI Taxonomy" id="2022802"/>
    <lineage>
        <taxon>Bacteria</taxon>
        <taxon>Pseudomonadati</taxon>
        <taxon>Bacteroidota</taxon>
        <taxon>Flavobacteriia</taxon>
        <taxon>Flavobacteriales</taxon>
        <taxon>Flavobacteriaceae</taxon>
        <taxon>Flavobacterium</taxon>
    </lineage>
</organism>
<dbReference type="EMBL" id="NOXV01000301">
    <property type="protein sequence ID" value="OYQ33133.1"/>
    <property type="molecule type" value="Genomic_DNA"/>
</dbReference>
<reference evidence="4 5" key="1">
    <citation type="submission" date="2017-07" db="EMBL/GenBank/DDBJ databases">
        <title>Flavobacterium cyanobacteriorum sp. nov., isolated from cyanobacterial aggregates in a eutrophic lake.</title>
        <authorList>
            <person name="Cai H."/>
        </authorList>
    </citation>
    <scope>NUCLEOTIDE SEQUENCE [LARGE SCALE GENOMIC DNA]</scope>
    <source>
        <strain evidence="4 5">TH021</strain>
    </source>
</reference>
<dbReference type="Proteomes" id="UP000216605">
    <property type="component" value="Unassembled WGS sequence"/>
</dbReference>
<dbReference type="PRINTS" id="PR00080">
    <property type="entry name" value="SDRFAMILY"/>
</dbReference>
<dbReference type="GO" id="GO:0016491">
    <property type="term" value="F:oxidoreductase activity"/>
    <property type="evidence" value="ECO:0007669"/>
    <property type="project" value="UniProtKB-KW"/>
</dbReference>
<dbReference type="InterPro" id="IPR020904">
    <property type="entry name" value="Sc_DH/Rdtase_CS"/>
</dbReference>
<accession>A0A255YV90</accession>
<protein>
    <recommendedName>
        <fullName evidence="6">Short-chain dehydrogenase</fullName>
    </recommendedName>
</protein>
<dbReference type="AlphaFoldDB" id="A0A255YV90"/>
<dbReference type="Pfam" id="PF00106">
    <property type="entry name" value="adh_short"/>
    <property type="match status" value="1"/>
</dbReference>
<evidence type="ECO:0008006" key="6">
    <source>
        <dbReference type="Google" id="ProtNLM"/>
    </source>
</evidence>
<dbReference type="PRINTS" id="PR00081">
    <property type="entry name" value="GDHRDH"/>
</dbReference>
<gene>
    <name evidence="4" type="ORF">CHU92_13400</name>
</gene>
<keyword evidence="2" id="KW-0560">Oxidoreductase</keyword>
<evidence type="ECO:0000313" key="5">
    <source>
        <dbReference type="Proteomes" id="UP000216605"/>
    </source>
</evidence>
<dbReference type="GO" id="GO:0016020">
    <property type="term" value="C:membrane"/>
    <property type="evidence" value="ECO:0007669"/>
    <property type="project" value="TreeGrafter"/>
</dbReference>